<protein>
    <submittedName>
        <fullName evidence="1">Uncharacterized protein</fullName>
    </submittedName>
</protein>
<reference evidence="1" key="1">
    <citation type="submission" date="2020-05" db="EMBL/GenBank/DDBJ databases">
        <title>Large-scale comparative analyses of tick genomes elucidate their genetic diversity and vector capacities.</title>
        <authorList>
            <person name="Jia N."/>
            <person name="Wang J."/>
            <person name="Shi W."/>
            <person name="Du L."/>
            <person name="Sun Y."/>
            <person name="Zhan W."/>
            <person name="Jiang J."/>
            <person name="Wang Q."/>
            <person name="Zhang B."/>
            <person name="Ji P."/>
            <person name="Sakyi L.B."/>
            <person name="Cui X."/>
            <person name="Yuan T."/>
            <person name="Jiang B."/>
            <person name="Yang W."/>
            <person name="Lam T.T.-Y."/>
            <person name="Chang Q."/>
            <person name="Ding S."/>
            <person name="Wang X."/>
            <person name="Zhu J."/>
            <person name="Ruan X."/>
            <person name="Zhao L."/>
            <person name="Wei J."/>
            <person name="Que T."/>
            <person name="Du C."/>
            <person name="Cheng J."/>
            <person name="Dai P."/>
            <person name="Han X."/>
            <person name="Huang E."/>
            <person name="Gao Y."/>
            <person name="Liu J."/>
            <person name="Shao H."/>
            <person name="Ye R."/>
            <person name="Li L."/>
            <person name="Wei W."/>
            <person name="Wang X."/>
            <person name="Wang C."/>
            <person name="Yang T."/>
            <person name="Huo Q."/>
            <person name="Li W."/>
            <person name="Guo W."/>
            <person name="Chen H."/>
            <person name="Zhou L."/>
            <person name="Ni X."/>
            <person name="Tian J."/>
            <person name="Zhou Y."/>
            <person name="Sheng Y."/>
            <person name="Liu T."/>
            <person name="Pan Y."/>
            <person name="Xia L."/>
            <person name="Li J."/>
            <person name="Zhao F."/>
            <person name="Cao W."/>
        </authorList>
    </citation>
    <scope>NUCLEOTIDE SEQUENCE</scope>
    <source>
        <strain evidence="1">Dsil-2018</strain>
    </source>
</reference>
<proteinExistence type="predicted"/>
<dbReference type="Proteomes" id="UP000821865">
    <property type="component" value="Chromosome 10"/>
</dbReference>
<keyword evidence="2" id="KW-1185">Reference proteome</keyword>
<evidence type="ECO:0000313" key="2">
    <source>
        <dbReference type="Proteomes" id="UP000821865"/>
    </source>
</evidence>
<name>A0ACB8DRW8_DERSI</name>
<dbReference type="EMBL" id="CM023479">
    <property type="protein sequence ID" value="KAH7975215.1"/>
    <property type="molecule type" value="Genomic_DNA"/>
</dbReference>
<evidence type="ECO:0000313" key="1">
    <source>
        <dbReference type="EMBL" id="KAH7975215.1"/>
    </source>
</evidence>
<comment type="caution">
    <text evidence="1">The sequence shown here is derived from an EMBL/GenBank/DDBJ whole genome shotgun (WGS) entry which is preliminary data.</text>
</comment>
<gene>
    <name evidence="1" type="ORF">HPB49_025134</name>
</gene>
<sequence>MMTKHPWILWFVSVHMAAGLFTLKSSSMQKLCNGSLPSTMSEWMHQDLSGSVPQTLTHCPEQFHGCSRELVSCSMDTYVVTCSCEPNCKAYGDCCWNRHRCPRASCIEVQVSPTAKIHVNMVTGCAATWPNDDVRDACERPESFTDTFYIIPATSTTGVTYRNGFCAKCNNDIANTTFWSVVEHGQDRGVHILPPRVAQSHASLHLRPCNQDVTIHTCSENISEVMSLKCKMYYAPVRDASIPRLTSLQERLLCLVQRGECVALVM</sequence>
<organism evidence="1 2">
    <name type="scientific">Dermacentor silvarum</name>
    <name type="common">Tick</name>
    <dbReference type="NCBI Taxonomy" id="543639"/>
    <lineage>
        <taxon>Eukaryota</taxon>
        <taxon>Metazoa</taxon>
        <taxon>Ecdysozoa</taxon>
        <taxon>Arthropoda</taxon>
        <taxon>Chelicerata</taxon>
        <taxon>Arachnida</taxon>
        <taxon>Acari</taxon>
        <taxon>Parasitiformes</taxon>
        <taxon>Ixodida</taxon>
        <taxon>Ixodoidea</taxon>
        <taxon>Ixodidae</taxon>
        <taxon>Rhipicephalinae</taxon>
        <taxon>Dermacentor</taxon>
    </lineage>
</organism>
<accession>A0ACB8DRW8</accession>